<dbReference type="PANTHER" id="PTHR38116">
    <property type="entry name" value="CHROMOSOME 7, WHOLE GENOME SHOTGUN SEQUENCE"/>
    <property type="match status" value="1"/>
</dbReference>
<dbReference type="OrthoDB" id="5973539at2759"/>
<keyword evidence="3" id="KW-1185">Reference proteome</keyword>
<organism evidence="2 3">
    <name type="scientific">Glonium stellatum</name>
    <dbReference type="NCBI Taxonomy" id="574774"/>
    <lineage>
        <taxon>Eukaryota</taxon>
        <taxon>Fungi</taxon>
        <taxon>Dikarya</taxon>
        <taxon>Ascomycota</taxon>
        <taxon>Pezizomycotina</taxon>
        <taxon>Dothideomycetes</taxon>
        <taxon>Pleosporomycetidae</taxon>
        <taxon>Gloniales</taxon>
        <taxon>Gloniaceae</taxon>
        <taxon>Glonium</taxon>
    </lineage>
</organism>
<evidence type="ECO:0000313" key="2">
    <source>
        <dbReference type="EMBL" id="OCL08100.1"/>
    </source>
</evidence>
<dbReference type="InterPro" id="IPR046347">
    <property type="entry name" value="bZIP_sf"/>
</dbReference>
<dbReference type="Proteomes" id="UP000250140">
    <property type="component" value="Unassembled WGS sequence"/>
</dbReference>
<accession>A0A8E2F0J8</accession>
<feature type="region of interest" description="Disordered" evidence="1">
    <location>
        <begin position="62"/>
        <end position="91"/>
    </location>
</feature>
<dbReference type="Pfam" id="PF11905">
    <property type="entry name" value="DUF3425"/>
    <property type="match status" value="1"/>
</dbReference>
<dbReference type="PANTHER" id="PTHR38116:SF9">
    <property type="entry name" value="BZIP DOMAIN-CONTAINING PROTEIN"/>
    <property type="match status" value="1"/>
</dbReference>
<dbReference type="AlphaFoldDB" id="A0A8E2F0J8"/>
<dbReference type="Gene3D" id="1.20.5.170">
    <property type="match status" value="1"/>
</dbReference>
<sequence length="336" mass="37359">MSSPLPAPGNPDRKRVLNVLAQRRYRQRKRERLAALEAQAKTIISQASTQPQNLSNSIVTESLPAPLSTQSDPQNERLDGENTPTQTPAPELEVSKTGFNVDLFGSLYGDDDSMLLELNQFATCQLGGIEINAYDTVYSGEGEYYGDSLTNQEVRLITPPKEGHSALYFPLSNDMALEVPVLNALRAGLTVANLLGCANSMYDPFALRTLTPQPQSIPPNLQPTDAQQRIPHHPLLDIPPWPSVRTKLICAFSLPAPLRPPAARDSMAIMQIVFDIDDTAEGFRVNGINEFDSKAWEIGEAFFRNWWWSLDREVLENTNRLRARRGLGHLRLKTAA</sequence>
<dbReference type="InterPro" id="IPR021833">
    <property type="entry name" value="DUF3425"/>
</dbReference>
<dbReference type="EMBL" id="KV749717">
    <property type="protein sequence ID" value="OCL08100.1"/>
    <property type="molecule type" value="Genomic_DNA"/>
</dbReference>
<evidence type="ECO:0008006" key="4">
    <source>
        <dbReference type="Google" id="ProtNLM"/>
    </source>
</evidence>
<evidence type="ECO:0000313" key="3">
    <source>
        <dbReference type="Proteomes" id="UP000250140"/>
    </source>
</evidence>
<dbReference type="SUPFAM" id="SSF57959">
    <property type="entry name" value="Leucine zipper domain"/>
    <property type="match status" value="1"/>
</dbReference>
<name>A0A8E2F0J8_9PEZI</name>
<proteinExistence type="predicted"/>
<reference evidence="2 3" key="1">
    <citation type="journal article" date="2016" name="Nat. Commun.">
        <title>Ectomycorrhizal ecology is imprinted in the genome of the dominant symbiotic fungus Cenococcum geophilum.</title>
        <authorList>
            <consortium name="DOE Joint Genome Institute"/>
            <person name="Peter M."/>
            <person name="Kohler A."/>
            <person name="Ohm R.A."/>
            <person name="Kuo A."/>
            <person name="Krutzmann J."/>
            <person name="Morin E."/>
            <person name="Arend M."/>
            <person name="Barry K.W."/>
            <person name="Binder M."/>
            <person name="Choi C."/>
            <person name="Clum A."/>
            <person name="Copeland A."/>
            <person name="Grisel N."/>
            <person name="Haridas S."/>
            <person name="Kipfer T."/>
            <person name="LaButti K."/>
            <person name="Lindquist E."/>
            <person name="Lipzen A."/>
            <person name="Maire R."/>
            <person name="Meier B."/>
            <person name="Mihaltcheva S."/>
            <person name="Molinier V."/>
            <person name="Murat C."/>
            <person name="Poggeler S."/>
            <person name="Quandt C.A."/>
            <person name="Sperisen C."/>
            <person name="Tritt A."/>
            <person name="Tisserant E."/>
            <person name="Crous P.W."/>
            <person name="Henrissat B."/>
            <person name="Nehls U."/>
            <person name="Egli S."/>
            <person name="Spatafora J.W."/>
            <person name="Grigoriev I.V."/>
            <person name="Martin F.M."/>
        </authorList>
    </citation>
    <scope>NUCLEOTIDE SEQUENCE [LARGE SCALE GENOMIC DNA]</scope>
    <source>
        <strain evidence="2 3">CBS 207.34</strain>
    </source>
</reference>
<protein>
    <recommendedName>
        <fullName evidence="4">BZIP domain-containing protein</fullName>
    </recommendedName>
</protein>
<evidence type="ECO:0000256" key="1">
    <source>
        <dbReference type="SAM" id="MobiDB-lite"/>
    </source>
</evidence>
<gene>
    <name evidence="2" type="ORF">AOQ84DRAFT_364412</name>
</gene>
<dbReference type="GO" id="GO:0003700">
    <property type="term" value="F:DNA-binding transcription factor activity"/>
    <property type="evidence" value="ECO:0007669"/>
    <property type="project" value="InterPro"/>
</dbReference>